<protein>
    <submittedName>
        <fullName evidence="3">Uncharacterized protein LOC111134051</fullName>
    </submittedName>
</protein>
<dbReference type="GeneID" id="111134051"/>
<keyword evidence="2" id="KW-1185">Reference proteome</keyword>
<feature type="compositionally biased region" description="Polar residues" evidence="1">
    <location>
        <begin position="172"/>
        <end position="182"/>
    </location>
</feature>
<evidence type="ECO:0000256" key="1">
    <source>
        <dbReference type="SAM" id="MobiDB-lite"/>
    </source>
</evidence>
<proteinExistence type="predicted"/>
<dbReference type="RefSeq" id="XP_022338548.1">
    <property type="nucleotide sequence ID" value="XM_022482840.1"/>
</dbReference>
<dbReference type="OrthoDB" id="6129449at2759"/>
<accession>A0A8B8EGE2</accession>
<sequence>MKNDPRWRIADRGPRSRTAVRAEQSWCTENMQCAAIALLTLSLLGGVQGSCKIYKKEAEGYSVQRNDAGVVSCSYIDQSGTKIQVLVNATNRHPLECEDCKCQTSGELHCCVYGTRAGLVSHPSTCTLVKVSNCESKLVLKSDEKTPCIEGPIYPSSTEANTDDKSAGAKGASQQEAGSKNDNSAANAIRPCAAIFIFIVFLIV</sequence>
<reference evidence="3" key="1">
    <citation type="submission" date="2025-08" db="UniProtKB">
        <authorList>
            <consortium name="RefSeq"/>
        </authorList>
    </citation>
    <scope>IDENTIFICATION</scope>
    <source>
        <tissue evidence="3">Whole sample</tissue>
    </source>
</reference>
<dbReference type="AlphaFoldDB" id="A0A8B8EGE2"/>
<organism evidence="2 3">
    <name type="scientific">Crassostrea virginica</name>
    <name type="common">Eastern oyster</name>
    <dbReference type="NCBI Taxonomy" id="6565"/>
    <lineage>
        <taxon>Eukaryota</taxon>
        <taxon>Metazoa</taxon>
        <taxon>Spiralia</taxon>
        <taxon>Lophotrochozoa</taxon>
        <taxon>Mollusca</taxon>
        <taxon>Bivalvia</taxon>
        <taxon>Autobranchia</taxon>
        <taxon>Pteriomorphia</taxon>
        <taxon>Ostreida</taxon>
        <taxon>Ostreoidea</taxon>
        <taxon>Ostreidae</taxon>
        <taxon>Crassostrea</taxon>
    </lineage>
</organism>
<name>A0A8B8EGE2_CRAVI</name>
<dbReference type="KEGG" id="cvn:111134051"/>
<gene>
    <name evidence="3" type="primary">LOC111134051</name>
</gene>
<evidence type="ECO:0000313" key="2">
    <source>
        <dbReference type="Proteomes" id="UP000694844"/>
    </source>
</evidence>
<dbReference type="Proteomes" id="UP000694844">
    <property type="component" value="Chromosome 5"/>
</dbReference>
<feature type="region of interest" description="Disordered" evidence="1">
    <location>
        <begin position="153"/>
        <end position="182"/>
    </location>
</feature>
<evidence type="ECO:0000313" key="3">
    <source>
        <dbReference type="RefSeq" id="XP_022338548.1"/>
    </source>
</evidence>